<dbReference type="PROSITE" id="PS51257">
    <property type="entry name" value="PROKAR_LIPOPROTEIN"/>
    <property type="match status" value="1"/>
</dbReference>
<reference evidence="4 5" key="1">
    <citation type="submission" date="2013-04" db="EMBL/GenBank/DDBJ databases">
        <title>The Genome Sequence of Parabacteroides gordonii DSM 23371.</title>
        <authorList>
            <consortium name="The Broad Institute Genomics Platform"/>
            <person name="Earl A."/>
            <person name="Ward D."/>
            <person name="Feldgarden M."/>
            <person name="Gevers D."/>
            <person name="Martens E."/>
            <person name="Sakamoto M."/>
            <person name="Benno Y."/>
            <person name="Suzuki N."/>
            <person name="Matsunaga N."/>
            <person name="Koshihara K."/>
            <person name="Seki M."/>
            <person name="Komiya H."/>
            <person name="Walker B."/>
            <person name="Young S."/>
            <person name="Zeng Q."/>
            <person name="Gargeya S."/>
            <person name="Fitzgerald M."/>
            <person name="Haas B."/>
            <person name="Abouelleil A."/>
            <person name="Allen A.W."/>
            <person name="Alvarado L."/>
            <person name="Arachchi H.M."/>
            <person name="Berlin A.M."/>
            <person name="Chapman S.B."/>
            <person name="Gainer-Dewar J."/>
            <person name="Goldberg J."/>
            <person name="Griggs A."/>
            <person name="Gujja S."/>
            <person name="Hansen M."/>
            <person name="Howarth C."/>
            <person name="Imamovic A."/>
            <person name="Ireland A."/>
            <person name="Larimer J."/>
            <person name="McCowan C."/>
            <person name="Murphy C."/>
            <person name="Pearson M."/>
            <person name="Poon T.W."/>
            <person name="Priest M."/>
            <person name="Roberts A."/>
            <person name="Saif S."/>
            <person name="Shea T."/>
            <person name="Sisk P."/>
            <person name="Sykes S."/>
            <person name="Wortman J."/>
            <person name="Nusbaum C."/>
            <person name="Birren B."/>
        </authorList>
    </citation>
    <scope>NUCLEOTIDE SEQUENCE [LARGE SCALE GENOMIC DNA]</scope>
    <source>
        <strain evidence="4 5">MS-1</strain>
    </source>
</reference>
<dbReference type="Pfam" id="PF14498">
    <property type="entry name" value="Glyco_hyd_65N_2"/>
    <property type="match status" value="1"/>
</dbReference>
<feature type="domain" description="Glycosyl hydrolase family 95 catalytic" evidence="3">
    <location>
        <begin position="311"/>
        <end position="722"/>
    </location>
</feature>
<dbReference type="InterPro" id="IPR054363">
    <property type="entry name" value="GH95_cat"/>
</dbReference>
<name>A0A0F5JM57_9BACT</name>
<dbReference type="InterPro" id="IPR012341">
    <property type="entry name" value="6hp_glycosidase-like_sf"/>
</dbReference>
<dbReference type="EMBL" id="AQHW01000008">
    <property type="protein sequence ID" value="KKB58901.1"/>
    <property type="molecule type" value="Genomic_DNA"/>
</dbReference>
<feature type="domain" description="Glycosyl hydrolase family 95 N-terminal" evidence="1">
    <location>
        <begin position="43"/>
        <end position="292"/>
    </location>
</feature>
<evidence type="ECO:0000313" key="4">
    <source>
        <dbReference type="EMBL" id="KKB58901.1"/>
    </source>
</evidence>
<protein>
    <submittedName>
        <fullName evidence="4">Uncharacterized protein</fullName>
    </submittedName>
</protein>
<dbReference type="InterPro" id="IPR027414">
    <property type="entry name" value="GH95_N_dom"/>
</dbReference>
<organism evidence="4 5">
    <name type="scientific">Parabacteroides gordonii MS-1 = DSM 23371</name>
    <dbReference type="NCBI Taxonomy" id="1203610"/>
    <lineage>
        <taxon>Bacteria</taxon>
        <taxon>Pseudomonadati</taxon>
        <taxon>Bacteroidota</taxon>
        <taxon>Bacteroidia</taxon>
        <taxon>Bacteroidales</taxon>
        <taxon>Tannerellaceae</taxon>
        <taxon>Parabacteroides</taxon>
    </lineage>
</organism>
<comment type="caution">
    <text evidence="4">The sequence shown here is derived from an EMBL/GenBank/DDBJ whole genome shotgun (WGS) entry which is preliminary data.</text>
</comment>
<dbReference type="InterPro" id="IPR049053">
    <property type="entry name" value="AFCA-like_C"/>
</dbReference>
<dbReference type="Pfam" id="PF22124">
    <property type="entry name" value="Glyco_hydro_95_cat"/>
    <property type="match status" value="1"/>
</dbReference>
<evidence type="ECO:0000313" key="5">
    <source>
        <dbReference type="Proteomes" id="UP000033035"/>
    </source>
</evidence>
<dbReference type="InterPro" id="IPR016518">
    <property type="entry name" value="Alpha-L-fucosidase"/>
</dbReference>
<dbReference type="AlphaFoldDB" id="A0A0F5JM57"/>
<sequence length="821" mass="91360">MNSIRLKEIGRNIFRPYVAVLLLLLAACDMPDIKTGNKLAYHFDEPARIWEETLPLGNGRLGMMPDGGVGQENILLNEISMWSGSKQNTDNPQAVMSLATIRRLLFEGRNDEAQELMYRTFVCGGAGSGQGQGAKVPYGSYQLLGNLVLDYSYNDASDSIAAYRRELNLGDAIASTTFRKGKVNYSREAFTSFSGDLGIVHLMADADKALNFTVGMNRPEYYSVSTDGKDLLMQGQLFDGVDTLEMKGIKYQARVRIVLPKGGSLTAGDSSLTVQNASEAILLVSMATSYKNEGFEDQIFSLLAESERKDYPTLRKEHINAYRALFDRVDLDLGYSERDNMPIDKRLQAFQEDHNDPSLGALYFQFGRYLLISSTRPGSLPPNLQGLWCNTIDTPWNGDYHLNINFQMNHWPAEVTNLSELHLPMIEWTKQQVASGEQTAKVFYNARGWVTHILGNVWEFTAPGEHPSWGATNTSAAWLCEHLFTHYQYTKDKEYLKEVYPVMKGAALFFTDMLVRDPRNNYLVTAPTTSPENGYRMPNGKVVSICAGSTMDNQIVRELFTNTIEAATILGVDTAFCQELADKRSRLMPTTIGKDGRILEWLEPYEEAEPTHRHVSHLYGLYPGNEISVEHTPELAEAARKTLEVRGDKSTGWSMAWKINFWARLHDGDHAYKLLVDLLRPCVEKTTNMVNGGGSYPNLFCAHPPFQIDGNYGGCAGIAEMLVQSQTGRIELLPALPSAWQTGSFKGLKVQGGGEVSAKWSEGRLTEAGLKAVVPGTFSIKLPAYSENMGIKMNQKAVSMPVIDGMLTVDMKEGDSLLLQF</sequence>
<dbReference type="PIRSF" id="PIRSF007663">
    <property type="entry name" value="UCP007663"/>
    <property type="match status" value="1"/>
</dbReference>
<dbReference type="STRING" id="1203610.HMPREF1536_01104"/>
<gene>
    <name evidence="4" type="ORF">HMPREF1536_01104</name>
</gene>
<dbReference type="PANTHER" id="PTHR31084">
    <property type="entry name" value="ALPHA-L-FUCOSIDASE 2"/>
    <property type="match status" value="1"/>
</dbReference>
<dbReference type="RefSeq" id="WP_044193829.1">
    <property type="nucleotide sequence ID" value="NZ_KE386768.1"/>
</dbReference>
<dbReference type="GO" id="GO:0005975">
    <property type="term" value="P:carbohydrate metabolic process"/>
    <property type="evidence" value="ECO:0007669"/>
    <property type="project" value="InterPro"/>
</dbReference>
<dbReference type="Proteomes" id="UP000033035">
    <property type="component" value="Unassembled WGS sequence"/>
</dbReference>
<dbReference type="Pfam" id="PF21307">
    <property type="entry name" value="Glyco_hydro_95_C"/>
    <property type="match status" value="1"/>
</dbReference>
<dbReference type="Gene3D" id="1.50.10.10">
    <property type="match status" value="1"/>
</dbReference>
<proteinExistence type="predicted"/>
<accession>A0A0F5JM57</accession>
<dbReference type="HOGENOM" id="CLU_004617_2_2_10"/>
<evidence type="ECO:0000259" key="2">
    <source>
        <dbReference type="Pfam" id="PF21307"/>
    </source>
</evidence>
<dbReference type="PANTHER" id="PTHR31084:SF0">
    <property type="entry name" value="ALPHA-L-FUCOSIDASE 2"/>
    <property type="match status" value="1"/>
</dbReference>
<dbReference type="SUPFAM" id="SSF48208">
    <property type="entry name" value="Six-hairpin glycosidases"/>
    <property type="match status" value="1"/>
</dbReference>
<feature type="domain" description="Alpha fucosidase A-like C-terminal" evidence="2">
    <location>
        <begin position="724"/>
        <end position="815"/>
    </location>
</feature>
<dbReference type="InterPro" id="IPR008928">
    <property type="entry name" value="6-hairpin_glycosidase_sf"/>
</dbReference>
<keyword evidence="5" id="KW-1185">Reference proteome</keyword>
<evidence type="ECO:0000259" key="3">
    <source>
        <dbReference type="Pfam" id="PF22124"/>
    </source>
</evidence>
<evidence type="ECO:0000259" key="1">
    <source>
        <dbReference type="Pfam" id="PF14498"/>
    </source>
</evidence>
<dbReference type="PATRIC" id="fig|1203610.3.peg.1129"/>
<dbReference type="GO" id="GO:0004560">
    <property type="term" value="F:alpha-L-fucosidase activity"/>
    <property type="evidence" value="ECO:0007669"/>
    <property type="project" value="InterPro"/>
</dbReference>